<feature type="transmembrane region" description="Helical" evidence="6">
    <location>
        <begin position="252"/>
        <end position="272"/>
    </location>
</feature>
<reference evidence="8" key="1">
    <citation type="submission" date="2020-06" db="EMBL/GenBank/DDBJ databases">
        <title>Novel chitinolytic bacterium.</title>
        <authorList>
            <person name="Ungkulpasvich U."/>
            <person name="Kosugi A."/>
            <person name="Uke A."/>
        </authorList>
    </citation>
    <scope>NUCLEOTIDE SEQUENCE</scope>
    <source>
        <strain evidence="8">UUS1-1</strain>
    </source>
</reference>
<feature type="transmembrane region" description="Helical" evidence="6">
    <location>
        <begin position="110"/>
        <end position="126"/>
    </location>
</feature>
<dbReference type="GO" id="GO:0005886">
    <property type="term" value="C:plasma membrane"/>
    <property type="evidence" value="ECO:0007669"/>
    <property type="project" value="UniProtKB-SubCell"/>
</dbReference>
<dbReference type="GO" id="GO:0044341">
    <property type="term" value="P:sodium-dependent phosphate transport"/>
    <property type="evidence" value="ECO:0007669"/>
    <property type="project" value="InterPro"/>
</dbReference>
<dbReference type="GO" id="GO:0005436">
    <property type="term" value="F:sodium:phosphate symporter activity"/>
    <property type="evidence" value="ECO:0007669"/>
    <property type="project" value="InterPro"/>
</dbReference>
<dbReference type="GO" id="GO:0045936">
    <property type="term" value="P:negative regulation of phosphate metabolic process"/>
    <property type="evidence" value="ECO:0007669"/>
    <property type="project" value="InterPro"/>
</dbReference>
<evidence type="ECO:0000256" key="2">
    <source>
        <dbReference type="ARBA" id="ARBA00022475"/>
    </source>
</evidence>
<dbReference type="SUPFAM" id="SSF109755">
    <property type="entry name" value="PhoU-like"/>
    <property type="match status" value="1"/>
</dbReference>
<feature type="transmembrane region" description="Helical" evidence="6">
    <location>
        <begin position="133"/>
        <end position="156"/>
    </location>
</feature>
<evidence type="ECO:0000256" key="4">
    <source>
        <dbReference type="ARBA" id="ARBA00022989"/>
    </source>
</evidence>
<evidence type="ECO:0000256" key="1">
    <source>
        <dbReference type="ARBA" id="ARBA00004651"/>
    </source>
</evidence>
<dbReference type="AlphaFoldDB" id="A0A8J6HQV1"/>
<feature type="domain" description="PhoU" evidence="7">
    <location>
        <begin position="380"/>
        <end position="467"/>
    </location>
</feature>
<evidence type="ECO:0000256" key="5">
    <source>
        <dbReference type="ARBA" id="ARBA00023136"/>
    </source>
</evidence>
<gene>
    <name evidence="8" type="ORF">G5B42_02310</name>
</gene>
<evidence type="ECO:0000256" key="3">
    <source>
        <dbReference type="ARBA" id="ARBA00022692"/>
    </source>
</evidence>
<dbReference type="InterPro" id="IPR028366">
    <property type="entry name" value="PhoU"/>
</dbReference>
<evidence type="ECO:0000259" key="7">
    <source>
        <dbReference type="Pfam" id="PF01895"/>
    </source>
</evidence>
<dbReference type="PANTHER" id="PTHR42930">
    <property type="entry name" value="PHOSPHATE-SPECIFIC TRANSPORT SYSTEM ACCESSORY PROTEIN PHOU"/>
    <property type="match status" value="1"/>
</dbReference>
<keyword evidence="3 6" id="KW-0812">Transmembrane</keyword>
<dbReference type="EMBL" id="JAAKDE010000004">
    <property type="protein sequence ID" value="MBA2132381.1"/>
    <property type="molecule type" value="Genomic_DNA"/>
</dbReference>
<feature type="transmembrane region" description="Helical" evidence="6">
    <location>
        <begin position="323"/>
        <end position="341"/>
    </location>
</feature>
<dbReference type="InterPro" id="IPR003841">
    <property type="entry name" value="Na/Pi_transpt"/>
</dbReference>
<keyword evidence="2" id="KW-1003">Cell membrane</keyword>
<comment type="subcellular location">
    <subcellularLocation>
        <location evidence="1">Cell membrane</location>
        <topology evidence="1">Multi-pass membrane protein</topology>
    </subcellularLocation>
</comment>
<accession>A0A8J6HQV1</accession>
<feature type="transmembrane region" description="Helical" evidence="6">
    <location>
        <begin position="87"/>
        <end position="104"/>
    </location>
</feature>
<comment type="caution">
    <text evidence="8">The sequence shown here is derived from an EMBL/GenBank/DDBJ whole genome shotgun (WGS) entry which is preliminary data.</text>
</comment>
<name>A0A8J6HQV1_9FIRM</name>
<dbReference type="Proteomes" id="UP000657177">
    <property type="component" value="Unassembled WGS sequence"/>
</dbReference>
<feature type="transmembrane region" description="Helical" evidence="6">
    <location>
        <begin position="176"/>
        <end position="202"/>
    </location>
</feature>
<keyword evidence="5 6" id="KW-0472">Membrane</keyword>
<feature type="transmembrane region" description="Helical" evidence="6">
    <location>
        <begin position="50"/>
        <end position="75"/>
    </location>
</feature>
<keyword evidence="9" id="KW-1185">Reference proteome</keyword>
<feature type="transmembrane region" description="Helical" evidence="6">
    <location>
        <begin position="214"/>
        <end position="240"/>
    </location>
</feature>
<keyword evidence="4 6" id="KW-1133">Transmembrane helix</keyword>
<evidence type="ECO:0000256" key="6">
    <source>
        <dbReference type="SAM" id="Phobius"/>
    </source>
</evidence>
<dbReference type="PANTHER" id="PTHR42930:SF3">
    <property type="entry name" value="PHOSPHATE-SPECIFIC TRANSPORT SYSTEM ACCESSORY PROTEIN PHOU"/>
    <property type="match status" value="1"/>
</dbReference>
<feature type="domain" description="PhoU" evidence="7">
    <location>
        <begin position="489"/>
        <end position="570"/>
    </location>
</feature>
<dbReference type="InterPro" id="IPR038078">
    <property type="entry name" value="PhoU-like_sf"/>
</dbReference>
<dbReference type="Pfam" id="PF01895">
    <property type="entry name" value="PhoU"/>
    <property type="match status" value="2"/>
</dbReference>
<dbReference type="Pfam" id="PF02690">
    <property type="entry name" value="Na_Pi_cotrans"/>
    <property type="match status" value="1"/>
</dbReference>
<proteinExistence type="predicted"/>
<dbReference type="NCBIfam" id="NF037997">
    <property type="entry name" value="Na_Pi_symport"/>
    <property type="match status" value="1"/>
</dbReference>
<dbReference type="GO" id="GO:0030643">
    <property type="term" value="P:intracellular phosphate ion homeostasis"/>
    <property type="evidence" value="ECO:0007669"/>
    <property type="project" value="InterPro"/>
</dbReference>
<evidence type="ECO:0000313" key="8">
    <source>
        <dbReference type="EMBL" id="MBA2132381.1"/>
    </source>
</evidence>
<dbReference type="InterPro" id="IPR026022">
    <property type="entry name" value="PhoU_dom"/>
</dbReference>
<dbReference type="RefSeq" id="WP_181338837.1">
    <property type="nucleotide sequence ID" value="NZ_JAAKDE010000004.1"/>
</dbReference>
<dbReference type="Gene3D" id="1.20.58.220">
    <property type="entry name" value="Phosphate transport system protein phou homolog 2, domain 2"/>
    <property type="match status" value="1"/>
</dbReference>
<sequence>MASVMQEIIFGLAGGLGLFLLGFALMGIGFQNVAGDKIYQFMEETKNPLVAMGTGFLMTLTLQETGAATVLLMGLLGSRLIHLKQGICVMLGINLGATLLVHLTSFQIGSYAYLAVGLGFLLYAFGKKHHIQYLGFTALGFGLVFIGLNTMTAAMKPVLENLPLQATLTSIRISPFFGYLLGFFSTALVQNNIATIGLLQALLRQVALGGEESLFLFLPEILPFLLGTCLGVGVIASMAALRGNMLTKRAVWAHWLILGTTTMGLLLFRAPLAQAASWATLQLWGLLEAGKNLVFSSFPASMVPTGARLLTKEVAMTHTLANLLMVLIWLPLSGPLAQFLSERITWFWRQQEEESRDRQYLNEKFYPTPGLALRGAAKEIMRTAQIAIDMLYFARIAFFKGQSSAIKDIAKKEDIVDERRRQITLYLSTLLSKSLLTAPQSRYLAGLIQVINDVERIADHAEHIGEYAQAKVEEKLPFSQVAMDEIGLLYDKVLDICKKALIALEEDDPVLARQVLEREMVIDKLQEEMRQNHINRLNQGRCWPGSGIIYLDLLANLERVADHAANMAEVTLVGKEELI</sequence>
<evidence type="ECO:0000313" key="9">
    <source>
        <dbReference type="Proteomes" id="UP000657177"/>
    </source>
</evidence>
<organism evidence="8 9">
    <name type="scientific">Capillibacterium thermochitinicola</name>
    <dbReference type="NCBI Taxonomy" id="2699427"/>
    <lineage>
        <taxon>Bacteria</taxon>
        <taxon>Bacillati</taxon>
        <taxon>Bacillota</taxon>
        <taxon>Capillibacterium</taxon>
    </lineage>
</organism>
<feature type="transmembrane region" description="Helical" evidence="6">
    <location>
        <begin position="7"/>
        <end position="30"/>
    </location>
</feature>
<protein>
    <submittedName>
        <fullName evidence="8">Na/Pi cotransporter family protein</fullName>
    </submittedName>
</protein>